<dbReference type="Proteomes" id="UP000633814">
    <property type="component" value="Unassembled WGS sequence"/>
</dbReference>
<evidence type="ECO:0000259" key="7">
    <source>
        <dbReference type="PROSITE" id="PS50110"/>
    </source>
</evidence>
<reference evidence="8 9" key="1">
    <citation type="submission" date="2021-10" db="EMBL/GenBank/DDBJ databases">
        <title>Alishewanella koreense sp. nov. isolated from seawater of southwestern coast in South Korea and the proposal for the reclassification of Rheinheimera perlucida and Rheinheimera tuosuensis as Arsukibacterium perlucida and Arsukibacterium tuosuensis.</title>
        <authorList>
            <person name="Kim K.H."/>
            <person name="Ruan W."/>
            <person name="Kim K.R."/>
            <person name="Baek J.H."/>
            <person name="Jeon C.O."/>
        </authorList>
    </citation>
    <scope>NUCLEOTIDE SEQUENCE [LARGE SCALE GENOMIC DNA]</scope>
    <source>
        <strain evidence="8 9">16-MA</strain>
    </source>
</reference>
<evidence type="ECO:0000256" key="2">
    <source>
        <dbReference type="ARBA" id="ARBA00023012"/>
    </source>
</evidence>
<evidence type="ECO:0000313" key="9">
    <source>
        <dbReference type="Proteomes" id="UP000633814"/>
    </source>
</evidence>
<evidence type="ECO:0000256" key="4">
    <source>
        <dbReference type="ARBA" id="ARBA00023125"/>
    </source>
</evidence>
<organism evidence="8 9">
    <name type="scientific">Alishewanella maricola</name>
    <dbReference type="NCBI Taxonomy" id="2795740"/>
    <lineage>
        <taxon>Bacteria</taxon>
        <taxon>Pseudomonadati</taxon>
        <taxon>Pseudomonadota</taxon>
        <taxon>Gammaproteobacteria</taxon>
        <taxon>Alteromonadales</taxon>
        <taxon>Alteromonadaceae</taxon>
        <taxon>Alishewanella</taxon>
    </lineage>
</organism>
<dbReference type="PANTHER" id="PTHR48111:SF1">
    <property type="entry name" value="TWO-COMPONENT RESPONSE REGULATOR ORR33"/>
    <property type="match status" value="1"/>
</dbReference>
<protein>
    <submittedName>
        <fullName evidence="8">Response regulator</fullName>
    </submittedName>
</protein>
<dbReference type="Pfam" id="PF00072">
    <property type="entry name" value="Response_reg"/>
    <property type="match status" value="1"/>
</dbReference>
<dbReference type="Gene3D" id="1.10.10.60">
    <property type="entry name" value="Homeodomain-like"/>
    <property type="match status" value="1"/>
</dbReference>
<evidence type="ECO:0000256" key="6">
    <source>
        <dbReference type="PROSITE-ProRule" id="PRU00169"/>
    </source>
</evidence>
<keyword evidence="5" id="KW-0804">Transcription</keyword>
<keyword evidence="4" id="KW-0238">DNA-binding</keyword>
<dbReference type="PANTHER" id="PTHR48111">
    <property type="entry name" value="REGULATOR OF RPOS"/>
    <property type="match status" value="1"/>
</dbReference>
<name>A0ABS8C7F6_9ALTE</name>
<keyword evidence="2" id="KW-0902">Two-component regulatory system</keyword>
<dbReference type="PRINTS" id="PR01590">
    <property type="entry name" value="HTHFIS"/>
</dbReference>
<evidence type="ECO:0000256" key="1">
    <source>
        <dbReference type="ARBA" id="ARBA00022553"/>
    </source>
</evidence>
<evidence type="ECO:0000256" key="5">
    <source>
        <dbReference type="ARBA" id="ARBA00023163"/>
    </source>
</evidence>
<feature type="domain" description="Response regulatory" evidence="7">
    <location>
        <begin position="4"/>
        <end position="117"/>
    </location>
</feature>
<comment type="caution">
    <text evidence="8">The sequence shown here is derived from an EMBL/GenBank/DDBJ whole genome shotgun (WGS) entry which is preliminary data.</text>
</comment>
<gene>
    <name evidence="8" type="ORF">JAO78_013715</name>
</gene>
<evidence type="ECO:0000313" key="8">
    <source>
        <dbReference type="EMBL" id="MCB5227870.1"/>
    </source>
</evidence>
<evidence type="ECO:0000256" key="3">
    <source>
        <dbReference type="ARBA" id="ARBA00023015"/>
    </source>
</evidence>
<dbReference type="Pfam" id="PF02954">
    <property type="entry name" value="HTH_8"/>
    <property type="match status" value="1"/>
</dbReference>
<dbReference type="InterPro" id="IPR009057">
    <property type="entry name" value="Homeodomain-like_sf"/>
</dbReference>
<dbReference type="InterPro" id="IPR001789">
    <property type="entry name" value="Sig_transdc_resp-reg_receiver"/>
</dbReference>
<keyword evidence="9" id="KW-1185">Reference proteome</keyword>
<dbReference type="EMBL" id="JAEINI020000011">
    <property type="protein sequence ID" value="MCB5227870.1"/>
    <property type="molecule type" value="Genomic_DNA"/>
</dbReference>
<dbReference type="PROSITE" id="PS50110">
    <property type="entry name" value="RESPONSE_REGULATORY"/>
    <property type="match status" value="1"/>
</dbReference>
<keyword evidence="1 6" id="KW-0597">Phosphoprotein</keyword>
<dbReference type="RefSeq" id="WP_226751934.1">
    <property type="nucleotide sequence ID" value="NZ_JAEINI020000011.1"/>
</dbReference>
<accession>A0ABS8C7F6</accession>
<proteinExistence type="predicted"/>
<sequence>MIKKLVIVDDDPALINTLARRLAKPGWQIQAFYQPLTEAELIAEQADIYLLDLRFGQQSGLSFIAPLRMALSHSRIIVLTGYASINTAVLAVKQGADDYLTKPVDFQLLQQTLFGDNLAVPEHPPTPSNSVFLSPEQLEWEHIQRVLAKHDGNISQTAKSLGMHRRTLQRKLLKHRPT</sequence>
<dbReference type="SUPFAM" id="SSF52172">
    <property type="entry name" value="CheY-like"/>
    <property type="match status" value="1"/>
</dbReference>
<dbReference type="SMART" id="SM00448">
    <property type="entry name" value="REC"/>
    <property type="match status" value="1"/>
</dbReference>
<dbReference type="InterPro" id="IPR011006">
    <property type="entry name" value="CheY-like_superfamily"/>
</dbReference>
<dbReference type="InterPro" id="IPR002197">
    <property type="entry name" value="HTH_Fis"/>
</dbReference>
<feature type="modified residue" description="4-aspartylphosphate" evidence="6">
    <location>
        <position position="52"/>
    </location>
</feature>
<dbReference type="SUPFAM" id="SSF46689">
    <property type="entry name" value="Homeodomain-like"/>
    <property type="match status" value="1"/>
</dbReference>
<dbReference type="Gene3D" id="3.40.50.2300">
    <property type="match status" value="1"/>
</dbReference>
<dbReference type="InterPro" id="IPR039420">
    <property type="entry name" value="WalR-like"/>
</dbReference>
<keyword evidence="3" id="KW-0805">Transcription regulation</keyword>